<keyword evidence="3" id="KW-1185">Reference proteome</keyword>
<dbReference type="OrthoDB" id="39407at10239"/>
<evidence type="ECO:0000256" key="1">
    <source>
        <dbReference type="SAM" id="Phobius"/>
    </source>
</evidence>
<protein>
    <submittedName>
        <fullName evidence="2">Uncharacterized protein</fullName>
    </submittedName>
</protein>
<proteinExistence type="predicted"/>
<dbReference type="GeneID" id="13993702"/>
<keyword evidence="1" id="KW-0472">Membrane</keyword>
<dbReference type="RefSeq" id="YP_006986924.1">
    <property type="nucleotide sequence ID" value="NC_019400.1"/>
</dbReference>
<keyword evidence="1" id="KW-0812">Transmembrane</keyword>
<dbReference type="Proteomes" id="UP000000458">
    <property type="component" value="Segment"/>
</dbReference>
<name>K4FAV8_9CAUD</name>
<reference evidence="2 3" key="1">
    <citation type="journal article" date="2012" name="J. Virol.">
        <title>Genome Sequence of Cronobacter sakazakii Myovirus vB_CsaM_GAP31.</title>
        <authorList>
            <person name="Abbasifar R."/>
            <person name="Kropinski A.M."/>
            <person name="Sabour P.M."/>
            <person name="Ackermann H.W."/>
            <person name="Alanis Villa A."/>
            <person name="Abbasifar A."/>
            <person name="Griffiths M.W."/>
        </authorList>
    </citation>
    <scope>NUCLEOTIDE SEQUENCE [LARGE SCALE GENOMIC DNA]</scope>
</reference>
<dbReference type="EMBL" id="JN882284">
    <property type="protein sequence ID" value="AFC21269.1"/>
    <property type="molecule type" value="Genomic_DNA"/>
</dbReference>
<gene>
    <name evidence="2" type="ORF">GAP31_090</name>
</gene>
<dbReference type="KEGG" id="vg:13993702"/>
<evidence type="ECO:0000313" key="3">
    <source>
        <dbReference type="Proteomes" id="UP000000458"/>
    </source>
</evidence>
<accession>K4FAV8</accession>
<organism evidence="2 3">
    <name type="scientific">Cronobacter phage vB_CsaM_GAP31</name>
    <dbReference type="NCBI Taxonomy" id="1141135"/>
    <lineage>
        <taxon>Viruses</taxon>
        <taxon>Duplodnaviria</taxon>
        <taxon>Heunggongvirae</taxon>
        <taxon>Uroviricota</taxon>
        <taxon>Caudoviricetes</taxon>
        <taxon>Vequintavirinae</taxon>
        <taxon>Seunavirus</taxon>
        <taxon>Seunavirus GAP31</taxon>
    </lineage>
</organism>
<evidence type="ECO:0000313" key="2">
    <source>
        <dbReference type="EMBL" id="AFC21269.1"/>
    </source>
</evidence>
<sequence length="46" mass="5185">MKAHRWNTPKTKKMADTQYLYGVLGVIMCVVSFICVWLLILAAALS</sequence>
<keyword evidence="1" id="KW-1133">Transmembrane helix</keyword>
<feature type="transmembrane region" description="Helical" evidence="1">
    <location>
        <begin position="20"/>
        <end position="45"/>
    </location>
</feature>